<keyword evidence="2" id="KW-0812">Transmembrane</keyword>
<dbReference type="RefSeq" id="WP_130448844.1">
    <property type="nucleotide sequence ID" value="NZ_SHLA01000001.1"/>
</dbReference>
<gene>
    <name evidence="3" type="ORF">EV380_0283</name>
</gene>
<dbReference type="EMBL" id="SHLA01000001">
    <property type="protein sequence ID" value="RZU60736.1"/>
    <property type="molecule type" value="Genomic_DNA"/>
</dbReference>
<sequence>MSQYTSEPAEHGDDSSRPTEPIDTSGVAQPTEPITRAGTDQPSAAAPIKNTVPLGTLIFGLIVFVLGALTLGNQYLDIVVNPAFVTVSILIGAGLIMVVGGISAARRNSTADRTNMKG</sequence>
<evidence type="ECO:0000313" key="4">
    <source>
        <dbReference type="Proteomes" id="UP000292685"/>
    </source>
</evidence>
<proteinExistence type="predicted"/>
<reference evidence="3 4" key="1">
    <citation type="submission" date="2019-02" db="EMBL/GenBank/DDBJ databases">
        <title>Sequencing the genomes of 1000 actinobacteria strains.</title>
        <authorList>
            <person name="Klenk H.-P."/>
        </authorList>
    </citation>
    <scope>NUCLEOTIDE SEQUENCE [LARGE SCALE GENOMIC DNA]</scope>
    <source>
        <strain evidence="3 4">DSM 17364</strain>
    </source>
</reference>
<dbReference type="AlphaFoldDB" id="A0A4V2G9K6"/>
<comment type="caution">
    <text evidence="3">The sequence shown here is derived from an EMBL/GenBank/DDBJ whole genome shotgun (WGS) entry which is preliminary data.</text>
</comment>
<accession>A0A4V2G9K6</accession>
<feature type="transmembrane region" description="Helical" evidence="2">
    <location>
        <begin position="83"/>
        <end position="105"/>
    </location>
</feature>
<evidence type="ECO:0000256" key="2">
    <source>
        <dbReference type="SAM" id="Phobius"/>
    </source>
</evidence>
<feature type="transmembrane region" description="Helical" evidence="2">
    <location>
        <begin position="52"/>
        <end position="71"/>
    </location>
</feature>
<evidence type="ECO:0000256" key="1">
    <source>
        <dbReference type="SAM" id="MobiDB-lite"/>
    </source>
</evidence>
<name>A0A4V2G9K6_9MICC</name>
<dbReference type="Proteomes" id="UP000292685">
    <property type="component" value="Unassembled WGS sequence"/>
</dbReference>
<feature type="compositionally biased region" description="Basic and acidic residues" evidence="1">
    <location>
        <begin position="8"/>
        <end position="17"/>
    </location>
</feature>
<keyword evidence="2" id="KW-1133">Transmembrane helix</keyword>
<keyword evidence="2" id="KW-0472">Membrane</keyword>
<keyword evidence="4" id="KW-1185">Reference proteome</keyword>
<protein>
    <submittedName>
        <fullName evidence="3">Uncharacterized protein</fullName>
    </submittedName>
</protein>
<feature type="region of interest" description="Disordered" evidence="1">
    <location>
        <begin position="1"/>
        <end position="46"/>
    </location>
</feature>
<evidence type="ECO:0000313" key="3">
    <source>
        <dbReference type="EMBL" id="RZU60736.1"/>
    </source>
</evidence>
<organism evidence="3 4">
    <name type="scientific">Zhihengliuella halotolerans</name>
    <dbReference type="NCBI Taxonomy" id="370736"/>
    <lineage>
        <taxon>Bacteria</taxon>
        <taxon>Bacillati</taxon>
        <taxon>Actinomycetota</taxon>
        <taxon>Actinomycetes</taxon>
        <taxon>Micrococcales</taxon>
        <taxon>Micrococcaceae</taxon>
        <taxon>Zhihengliuella</taxon>
    </lineage>
</organism>